<evidence type="ECO:0000256" key="3">
    <source>
        <dbReference type="ARBA" id="ARBA00023157"/>
    </source>
</evidence>
<dbReference type="GO" id="GO:0015036">
    <property type="term" value="F:disulfide oxidoreductase activity"/>
    <property type="evidence" value="ECO:0007669"/>
    <property type="project" value="UniProtKB-ARBA"/>
</dbReference>
<name>Q479H8_DECAR</name>
<evidence type="ECO:0000256" key="4">
    <source>
        <dbReference type="ARBA" id="ARBA00023284"/>
    </source>
</evidence>
<dbReference type="AlphaFoldDB" id="Q479H8"/>
<keyword evidence="7" id="KW-0413">Isomerase</keyword>
<protein>
    <submittedName>
        <fullName evidence="7">Thiol-disulfide isomerase-like protein</fullName>
    </submittedName>
</protein>
<dbReference type="STRING" id="159087.Daro_3774"/>
<comment type="subcellular location">
    <subcellularLocation>
        <location evidence="1">Cell envelope</location>
    </subcellularLocation>
</comment>
<accession>Q479H8</accession>
<dbReference type="InterPro" id="IPR013740">
    <property type="entry name" value="Redoxin"/>
</dbReference>
<dbReference type="SUPFAM" id="SSF52833">
    <property type="entry name" value="Thioredoxin-like"/>
    <property type="match status" value="1"/>
</dbReference>
<evidence type="ECO:0000259" key="6">
    <source>
        <dbReference type="PROSITE" id="PS51352"/>
    </source>
</evidence>
<evidence type="ECO:0000256" key="1">
    <source>
        <dbReference type="ARBA" id="ARBA00004196"/>
    </source>
</evidence>
<dbReference type="HOGENOM" id="CLU_042529_11_1_4"/>
<keyword evidence="5" id="KW-0732">Signal</keyword>
<sequence length="173" mass="19233">MIKMFRVFLMCITGLGVLQNAYSANASVQVIDEQLADAALNDLASGAGKLAQFRGKPLLINVWASWCGPCREEMGSLERLAKRYDGKQINIIGISTDDDRSAALAYLKRAGITFRNYIDRNLVLEKILRADRLPLTVLVDADGRVIKRIYGSRNWDSPEATNLITQAFRLGAR</sequence>
<dbReference type="eggNOG" id="COG0526">
    <property type="taxonomic scope" value="Bacteria"/>
</dbReference>
<evidence type="ECO:0000256" key="2">
    <source>
        <dbReference type="ARBA" id="ARBA00022748"/>
    </source>
</evidence>
<dbReference type="InterPro" id="IPR017937">
    <property type="entry name" value="Thioredoxin_CS"/>
</dbReference>
<dbReference type="GO" id="GO:0017004">
    <property type="term" value="P:cytochrome complex assembly"/>
    <property type="evidence" value="ECO:0007669"/>
    <property type="project" value="UniProtKB-KW"/>
</dbReference>
<reference evidence="7" key="1">
    <citation type="submission" date="2005-08" db="EMBL/GenBank/DDBJ databases">
        <title>Complete sequence of Dechloromonas aromatica RCB.</title>
        <authorList>
            <person name="Salinero K.K."/>
            <person name="Copeland A."/>
            <person name="Lucas S."/>
            <person name="Lapidus A."/>
            <person name="Barry K."/>
            <person name="Detter J.C."/>
            <person name="Glavina T."/>
            <person name="Hammon N."/>
            <person name="Israni S."/>
            <person name="Pitluck S."/>
            <person name="Di Bartolo G."/>
            <person name="Trong S."/>
            <person name="Schmutz J."/>
            <person name="Larimer F."/>
            <person name="Land M."/>
            <person name="Ivanova N."/>
            <person name="Richardson P."/>
        </authorList>
    </citation>
    <scope>NUCLEOTIDE SEQUENCE</scope>
    <source>
        <strain evidence="7">RCB</strain>
    </source>
</reference>
<dbReference type="PROSITE" id="PS00194">
    <property type="entry name" value="THIOREDOXIN_1"/>
    <property type="match status" value="1"/>
</dbReference>
<dbReference type="KEGG" id="dar:Daro_3774"/>
<dbReference type="PANTHER" id="PTHR42852:SF6">
    <property type="entry name" value="THIOL:DISULFIDE INTERCHANGE PROTEIN DSBE"/>
    <property type="match status" value="1"/>
</dbReference>
<evidence type="ECO:0000313" key="7">
    <source>
        <dbReference type="EMBL" id="AAZ48503.1"/>
    </source>
</evidence>
<dbReference type="Gene3D" id="3.40.30.10">
    <property type="entry name" value="Glutaredoxin"/>
    <property type="match status" value="1"/>
</dbReference>
<dbReference type="EMBL" id="CP000089">
    <property type="protein sequence ID" value="AAZ48503.1"/>
    <property type="molecule type" value="Genomic_DNA"/>
</dbReference>
<dbReference type="GO" id="GO:0030313">
    <property type="term" value="C:cell envelope"/>
    <property type="evidence" value="ECO:0007669"/>
    <property type="project" value="UniProtKB-SubCell"/>
</dbReference>
<feature type="domain" description="Thioredoxin" evidence="6">
    <location>
        <begin position="29"/>
        <end position="169"/>
    </location>
</feature>
<feature type="chain" id="PRO_5004232974" evidence="5">
    <location>
        <begin position="27"/>
        <end position="173"/>
    </location>
</feature>
<dbReference type="Pfam" id="PF08534">
    <property type="entry name" value="Redoxin"/>
    <property type="match status" value="1"/>
</dbReference>
<keyword evidence="3" id="KW-1015">Disulfide bond</keyword>
<proteinExistence type="predicted"/>
<keyword evidence="2" id="KW-0201">Cytochrome c-type biogenesis</keyword>
<dbReference type="InterPro" id="IPR050553">
    <property type="entry name" value="Thioredoxin_ResA/DsbE_sf"/>
</dbReference>
<dbReference type="InterPro" id="IPR013766">
    <property type="entry name" value="Thioredoxin_domain"/>
</dbReference>
<organism evidence="7">
    <name type="scientific">Dechloromonas aromatica (strain RCB)</name>
    <dbReference type="NCBI Taxonomy" id="159087"/>
    <lineage>
        <taxon>Bacteria</taxon>
        <taxon>Pseudomonadati</taxon>
        <taxon>Pseudomonadota</taxon>
        <taxon>Betaproteobacteria</taxon>
        <taxon>Rhodocyclales</taxon>
        <taxon>Azonexaceae</taxon>
        <taxon>Dechloromonas</taxon>
    </lineage>
</organism>
<dbReference type="PANTHER" id="PTHR42852">
    <property type="entry name" value="THIOL:DISULFIDE INTERCHANGE PROTEIN DSBE"/>
    <property type="match status" value="1"/>
</dbReference>
<evidence type="ECO:0000256" key="5">
    <source>
        <dbReference type="SAM" id="SignalP"/>
    </source>
</evidence>
<dbReference type="GO" id="GO:0016853">
    <property type="term" value="F:isomerase activity"/>
    <property type="evidence" value="ECO:0007669"/>
    <property type="project" value="UniProtKB-KW"/>
</dbReference>
<dbReference type="PROSITE" id="PS51352">
    <property type="entry name" value="THIOREDOXIN_2"/>
    <property type="match status" value="1"/>
</dbReference>
<keyword evidence="4" id="KW-0676">Redox-active center</keyword>
<dbReference type="InterPro" id="IPR036249">
    <property type="entry name" value="Thioredoxin-like_sf"/>
</dbReference>
<feature type="signal peptide" evidence="5">
    <location>
        <begin position="1"/>
        <end position="26"/>
    </location>
</feature>
<dbReference type="CDD" id="cd02966">
    <property type="entry name" value="TlpA_like_family"/>
    <property type="match status" value="1"/>
</dbReference>
<gene>
    <name evidence="7" type="ordered locus">Daro_3774</name>
</gene>